<sequence length="505" mass="57299">MEIAGIALASGSAAHELIKCGIRIYRRIKDEKKLALVLRDFQMFDLENRRAQLSIDIKLAQGVLKSQKIDNEHKERLKQNWEHIKTLLIKVENLIETMVQNSSPMATRARHKARDALLDLGGTKAVSIAVQEFQSVVLALRELERDESQLFMSQKDFQPLEMDSRVYGPTRISFFGRGRLTDPPPGVPNRPQWFLFESKPYEHKVPQKREEAKDDIGILAQKLHQAQQDKGILRLVGFRDEINDNQGSFQLVFACPFEGNYPSNLESYITANPTPSLNLRINLCSQLATAVLQTQTLGLVHKNVRPENILLLPSTPTVGVVGESSLGVFLTGWQYARQDEMGATFLRGETMLQRKIYQHPERQILLAEKQYAMSHDAYSLGVCMIEILTWRSLLLATEPPTMSQDFIEAFQRLGLPLDIEELYTKYPDQIKQTLCCICDELLPTVAGNKMARLVKDFLTCLDGEGELDENEAHQYAPAHDKDRKLVAIHFVDTALKALRDFQSAI</sequence>
<organism evidence="2 3">
    <name type="scientific">Fusarium mangiferae</name>
    <name type="common">Mango malformation disease fungus</name>
    <dbReference type="NCBI Taxonomy" id="192010"/>
    <lineage>
        <taxon>Eukaryota</taxon>
        <taxon>Fungi</taxon>
        <taxon>Dikarya</taxon>
        <taxon>Ascomycota</taxon>
        <taxon>Pezizomycotina</taxon>
        <taxon>Sordariomycetes</taxon>
        <taxon>Hypocreomycetidae</taxon>
        <taxon>Hypocreales</taxon>
        <taxon>Nectriaceae</taxon>
        <taxon>Fusarium</taxon>
        <taxon>Fusarium fujikuroi species complex</taxon>
    </lineage>
</organism>
<dbReference type="Proteomes" id="UP000184255">
    <property type="component" value="Unassembled WGS sequence"/>
</dbReference>
<dbReference type="GO" id="GO:0004672">
    <property type="term" value="F:protein kinase activity"/>
    <property type="evidence" value="ECO:0007669"/>
    <property type="project" value="InterPro"/>
</dbReference>
<feature type="domain" description="Protein kinase" evidence="1">
    <location>
        <begin position="112"/>
        <end position="476"/>
    </location>
</feature>
<evidence type="ECO:0000313" key="3">
    <source>
        <dbReference type="Proteomes" id="UP000184255"/>
    </source>
</evidence>
<dbReference type="PANTHER" id="PTHR37542:SF3">
    <property type="entry name" value="PRION-INHIBITION AND PROPAGATION HELO DOMAIN-CONTAINING PROTEIN"/>
    <property type="match status" value="1"/>
</dbReference>
<dbReference type="InterPro" id="IPR011009">
    <property type="entry name" value="Kinase-like_dom_sf"/>
</dbReference>
<dbReference type="SMART" id="SM00220">
    <property type="entry name" value="S_TKc"/>
    <property type="match status" value="1"/>
</dbReference>
<keyword evidence="3" id="KW-1185">Reference proteome</keyword>
<dbReference type="PANTHER" id="PTHR37542">
    <property type="entry name" value="HELO DOMAIN-CONTAINING PROTEIN-RELATED"/>
    <property type="match status" value="1"/>
</dbReference>
<dbReference type="Gene3D" id="1.10.510.10">
    <property type="entry name" value="Transferase(Phosphotransferase) domain 1"/>
    <property type="match status" value="1"/>
</dbReference>
<protein>
    <recommendedName>
        <fullName evidence="1">Protein kinase domain-containing protein</fullName>
    </recommendedName>
</protein>
<dbReference type="GeneID" id="65083159"/>
<dbReference type="AlphaFoldDB" id="A0A1L7UDS6"/>
<accession>A0A1L7UDS6</accession>
<gene>
    <name evidence="2" type="ORF">FMAN_03888</name>
</gene>
<dbReference type="VEuPathDB" id="FungiDB:FMAN_03888"/>
<evidence type="ECO:0000313" key="2">
    <source>
        <dbReference type="EMBL" id="CVL06125.1"/>
    </source>
</evidence>
<dbReference type="EMBL" id="FCQH01000017">
    <property type="protein sequence ID" value="CVL06125.1"/>
    <property type="molecule type" value="Genomic_DNA"/>
</dbReference>
<dbReference type="InterPro" id="IPR000719">
    <property type="entry name" value="Prot_kinase_dom"/>
</dbReference>
<reference evidence="3" key="1">
    <citation type="journal article" date="2016" name="Genome Biol. Evol.">
        <title>Comparative 'omics' of the Fusarium fujikuroi species complex highlights differences in genetic potential and metabolite synthesis.</title>
        <authorList>
            <person name="Niehaus E.-M."/>
            <person name="Muensterkoetter M."/>
            <person name="Proctor R.H."/>
            <person name="Brown D.W."/>
            <person name="Sharon A."/>
            <person name="Idan Y."/>
            <person name="Oren-Young L."/>
            <person name="Sieber C.M."/>
            <person name="Novak O."/>
            <person name="Pencik A."/>
            <person name="Tarkowska D."/>
            <person name="Hromadova K."/>
            <person name="Freeman S."/>
            <person name="Maymon M."/>
            <person name="Elazar M."/>
            <person name="Youssef S.A."/>
            <person name="El-Shabrawy E.S.M."/>
            <person name="Shalaby A.B.A."/>
            <person name="Houterman P."/>
            <person name="Brock N.L."/>
            <person name="Burkhardt I."/>
            <person name="Tsavkelova E.A."/>
            <person name="Dickschat J.S."/>
            <person name="Galuszka P."/>
            <person name="Gueldener U."/>
            <person name="Tudzynski B."/>
        </authorList>
    </citation>
    <scope>NUCLEOTIDE SEQUENCE [LARGE SCALE GENOMIC DNA]</scope>
    <source>
        <strain evidence="3">MRC7560</strain>
    </source>
</reference>
<dbReference type="RefSeq" id="XP_041689706.1">
    <property type="nucleotide sequence ID" value="XM_041824202.1"/>
</dbReference>
<proteinExistence type="predicted"/>
<name>A0A1L7UDS6_FUSMA</name>
<dbReference type="GO" id="GO:0005524">
    <property type="term" value="F:ATP binding"/>
    <property type="evidence" value="ECO:0007669"/>
    <property type="project" value="InterPro"/>
</dbReference>
<dbReference type="SUPFAM" id="SSF56112">
    <property type="entry name" value="Protein kinase-like (PK-like)"/>
    <property type="match status" value="1"/>
</dbReference>
<evidence type="ECO:0000259" key="1">
    <source>
        <dbReference type="PROSITE" id="PS50011"/>
    </source>
</evidence>
<dbReference type="PROSITE" id="PS50011">
    <property type="entry name" value="PROTEIN_KINASE_DOM"/>
    <property type="match status" value="1"/>
</dbReference>
<comment type="caution">
    <text evidence="2">The sequence shown here is derived from an EMBL/GenBank/DDBJ whole genome shotgun (WGS) entry which is preliminary data.</text>
</comment>